<dbReference type="PROSITE" id="PS00806">
    <property type="entry name" value="ALDOLASE_CLASS_II_2"/>
    <property type="match status" value="1"/>
</dbReference>
<dbReference type="Pfam" id="PF01116">
    <property type="entry name" value="F_bP_aldolase"/>
    <property type="match status" value="1"/>
</dbReference>
<evidence type="ECO:0000256" key="9">
    <source>
        <dbReference type="ARBA" id="ARBA00023152"/>
    </source>
</evidence>
<feature type="domain" description="C2" evidence="12">
    <location>
        <begin position="317"/>
        <end position="444"/>
    </location>
</feature>
<dbReference type="NCBIfam" id="TIGR01520">
    <property type="entry name" value="FruBisAldo_II_A"/>
    <property type="match status" value="1"/>
</dbReference>
<evidence type="ECO:0000313" key="13">
    <source>
        <dbReference type="EMBL" id="KAG1315243.1"/>
    </source>
</evidence>
<accession>A0A9P7BXV5</accession>
<dbReference type="Proteomes" id="UP000716291">
    <property type="component" value="Unassembled WGS sequence"/>
</dbReference>
<protein>
    <recommendedName>
        <fullName evidence="6">fructose-bisphosphate aldolase</fullName>
        <ecNumber evidence="6">4.1.2.13</ecNumber>
    </recommendedName>
</protein>
<evidence type="ECO:0000256" key="6">
    <source>
        <dbReference type="ARBA" id="ARBA00013068"/>
    </source>
</evidence>
<reference evidence="13" key="1">
    <citation type="journal article" date="2020" name="Microb. Genom.">
        <title>Genetic diversity of clinical and environmental Mucorales isolates obtained from an investigation of mucormycosis cases among solid organ transplant recipients.</title>
        <authorList>
            <person name="Nguyen M.H."/>
            <person name="Kaul D."/>
            <person name="Muto C."/>
            <person name="Cheng S.J."/>
            <person name="Richter R.A."/>
            <person name="Bruno V.M."/>
            <person name="Liu G."/>
            <person name="Beyhan S."/>
            <person name="Sundermann A.J."/>
            <person name="Mounaud S."/>
            <person name="Pasculle A.W."/>
            <person name="Nierman W.C."/>
            <person name="Driscoll E."/>
            <person name="Cumbie R."/>
            <person name="Clancy C.J."/>
            <person name="Dupont C.L."/>
        </authorList>
    </citation>
    <scope>NUCLEOTIDE SEQUENCE</scope>
    <source>
        <strain evidence="13">GL11</strain>
    </source>
</reference>
<dbReference type="InterPro" id="IPR000008">
    <property type="entry name" value="C2_dom"/>
</dbReference>
<gene>
    <name evidence="13" type="ORF">G6F64_000808</name>
</gene>
<comment type="cofactor">
    <cofactor evidence="2">
        <name>Zn(2+)</name>
        <dbReference type="ChEBI" id="CHEBI:29105"/>
    </cofactor>
</comment>
<dbReference type="InterPro" id="IPR000771">
    <property type="entry name" value="FBA_II"/>
</dbReference>
<dbReference type="NCBIfam" id="TIGR00167">
    <property type="entry name" value="cbbA"/>
    <property type="match status" value="1"/>
</dbReference>
<dbReference type="InterPro" id="IPR029058">
    <property type="entry name" value="AB_hydrolase_fold"/>
</dbReference>
<keyword evidence="14" id="KW-1185">Reference proteome</keyword>
<organism evidence="13 14">
    <name type="scientific">Rhizopus oryzae</name>
    <name type="common">Mucormycosis agent</name>
    <name type="synonym">Rhizopus arrhizus var. delemar</name>
    <dbReference type="NCBI Taxonomy" id="64495"/>
    <lineage>
        <taxon>Eukaryota</taxon>
        <taxon>Fungi</taxon>
        <taxon>Fungi incertae sedis</taxon>
        <taxon>Mucoromycota</taxon>
        <taxon>Mucoromycotina</taxon>
        <taxon>Mucoromycetes</taxon>
        <taxon>Mucorales</taxon>
        <taxon>Mucorineae</taxon>
        <taxon>Rhizopodaceae</taxon>
        <taxon>Rhizopus</taxon>
    </lineage>
</organism>
<dbReference type="FunFam" id="3.20.20.70:FF:000013">
    <property type="entry name" value="Class II fructose-bisphosphate aldolase"/>
    <property type="match status" value="1"/>
</dbReference>
<comment type="function">
    <text evidence="3">Catalyzes the aldol condensation of dihydroxyacetone phosphate (DHAP or glycerone-phosphate) with glyceraldehyde 3-phosphate (G3P) to form fructose 1,6-bisphosphate (FBP) in gluconeogenesis and the reverse reaction in glycolysis.</text>
</comment>
<dbReference type="GO" id="GO:0006629">
    <property type="term" value="P:lipid metabolic process"/>
    <property type="evidence" value="ECO:0007669"/>
    <property type="project" value="InterPro"/>
</dbReference>
<dbReference type="SUPFAM" id="SSF53474">
    <property type="entry name" value="alpha/beta-Hydrolases"/>
    <property type="match status" value="1"/>
</dbReference>
<comment type="caution">
    <text evidence="13">The sequence shown here is derived from an EMBL/GenBank/DDBJ whole genome shotgun (WGS) entry which is preliminary data.</text>
</comment>
<dbReference type="PANTHER" id="PTHR30559:SF0">
    <property type="entry name" value="FRUCTOSE-BISPHOSPHATE ALDOLASE"/>
    <property type="match status" value="1"/>
</dbReference>
<dbReference type="Gene3D" id="3.40.50.1820">
    <property type="entry name" value="alpha/beta hydrolase"/>
    <property type="match status" value="1"/>
</dbReference>
<comment type="pathway">
    <text evidence="4">Carbohydrate degradation; glycolysis; D-glyceraldehyde 3-phosphate and glycerone phosphate from D-glucose: step 4/4.</text>
</comment>
<dbReference type="AlphaFoldDB" id="A0A9P7BXV5"/>
<evidence type="ECO:0000256" key="7">
    <source>
        <dbReference type="ARBA" id="ARBA00022723"/>
    </source>
</evidence>
<comment type="catalytic activity">
    <reaction evidence="1">
        <text>beta-D-fructose 1,6-bisphosphate = D-glyceraldehyde 3-phosphate + dihydroxyacetone phosphate</text>
        <dbReference type="Rhea" id="RHEA:14729"/>
        <dbReference type="ChEBI" id="CHEBI:32966"/>
        <dbReference type="ChEBI" id="CHEBI:57642"/>
        <dbReference type="ChEBI" id="CHEBI:59776"/>
        <dbReference type="EC" id="4.1.2.13"/>
    </reaction>
</comment>
<dbReference type="SUPFAM" id="SSF51569">
    <property type="entry name" value="Aldolase"/>
    <property type="match status" value="1"/>
</dbReference>
<sequence length="1176" mass="132939">MGLLDVVPTGVLTGDNVRKLLNYAHENKFAIPAINCTSTSTVNAALEAAKKNQSPIIIQFSNGGSAFFAGKAIDNKNQEASILGAVAGAQYVRAVAKAYGVPVLVHSDHCAKKLLPWFDGMLDADEKYFKAHGEPLFSSHMLDLSEEPVEENIETCLKYLQRMAPMGCLLEMEIGITGGEEDGVDNTSVDNASLYTQPEDIWEIYSRFSKVTDLFSIAAAFGNVHGVYAPGNVKLHPELLGKHQAYVQEKLKTDDDKPVYFVFHGGSGSSRQEIDTALKNGVVKMNVDTDTQWAYWKGLKDFYEKNKDYLQSQVGNPEGPNKPNKKYYDPRVFIRASEQAMIDRIVDALDWLNNKNVFDVPVSRPLMRLRMGSQQYFSSRSKHANGNWNEGFLFTISFHNQLFDIIELDLYDKRKKWRSKLKHIGKAKLKIAQLKNRNQVFITFLPMYEYHVKRYLPAHIQLPHTFLKSHIPNMSMPKLKQYYNNKKAAHQQGDEEVEDLFDLPPYQLHPSHSKHSMTPFIGSIQVRVRYSFQLDDNNNCETQSPLQNISMGTLLSNKSKQISRAYTTDASSNSSGSDSTFTNSYHDAIEPNLVFVDNIQKQSQIQPQSDSTVDLMFHNNLDLQQTNVDFPKMDGENKKKEEAEVSDTASIKSHNFGDKNFAFKWINESFEEVALSHPSLDRMIGLVVSPQTRTLLRAVVKIFNAFGQGFKITILQLLSSLSLLQNFYAEIPREPLAEKITDLKFLDEAHYFLGHAIIAYGWRGISYLGDYAKYMKDVVKTKSNKEAIVRYLKIPQEDLLGYEYGLRKGAVFQPSYFVSYDQVHEAVVLGIRGTWSLYDCITDLVCEYRPWKGGLVHSGLLASAQWFFTNIIPQIFLYIGKQKARRISSFVITGHSLGAGTSAILTMMVVDYLDQLRELSDNPGFKVQCFCYAPVASLSLDLCEKYKEYISSFVCHDDLVARLSYGTASCAKELIMDSVIATDGLGGSSKVNSNPRIRKECFDIIQARRKEIYHGKEPRYPLLYVPGCVYQFRRQPKPKPHLKKFSTQPLSGIPLRRKKSFMSSSSEPNLNIPKNEEIACSFTLHHSSSMLSEEVYISKTCLEDHMVATYLNAFQAVRQDCMRQDAARKKNNSETCSFHSSSSTLKQSSPSSSKIKLNDTKASPFIQSEKEIKATQ</sequence>
<dbReference type="Pfam" id="PF01764">
    <property type="entry name" value="Lipase_3"/>
    <property type="match status" value="1"/>
</dbReference>
<dbReference type="GO" id="GO:0004332">
    <property type="term" value="F:fructose-bisphosphate aldolase activity"/>
    <property type="evidence" value="ECO:0007669"/>
    <property type="project" value="UniProtKB-EC"/>
</dbReference>
<evidence type="ECO:0000256" key="4">
    <source>
        <dbReference type="ARBA" id="ARBA00004714"/>
    </source>
</evidence>
<dbReference type="Gene3D" id="3.20.20.70">
    <property type="entry name" value="Aldolase class I"/>
    <property type="match status" value="1"/>
</dbReference>
<evidence type="ECO:0000256" key="10">
    <source>
        <dbReference type="ARBA" id="ARBA00023239"/>
    </source>
</evidence>
<dbReference type="PROSITE" id="PS50004">
    <property type="entry name" value="C2"/>
    <property type="match status" value="1"/>
</dbReference>
<dbReference type="EMBL" id="JAANQT010000055">
    <property type="protein sequence ID" value="KAG1315243.1"/>
    <property type="molecule type" value="Genomic_DNA"/>
</dbReference>
<comment type="similarity">
    <text evidence="5">Belongs to the class II fructose-bisphosphate aldolase family.</text>
</comment>
<dbReference type="GO" id="GO:0008270">
    <property type="term" value="F:zinc ion binding"/>
    <property type="evidence" value="ECO:0007669"/>
    <property type="project" value="InterPro"/>
</dbReference>
<evidence type="ECO:0000256" key="3">
    <source>
        <dbReference type="ARBA" id="ARBA00002181"/>
    </source>
</evidence>
<evidence type="ECO:0000256" key="5">
    <source>
        <dbReference type="ARBA" id="ARBA00005812"/>
    </source>
</evidence>
<dbReference type="EC" id="4.1.2.13" evidence="6"/>
<dbReference type="InterPro" id="IPR013785">
    <property type="entry name" value="Aldolase_TIM"/>
</dbReference>
<evidence type="ECO:0000256" key="8">
    <source>
        <dbReference type="ARBA" id="ARBA00022833"/>
    </source>
</evidence>
<evidence type="ECO:0000256" key="2">
    <source>
        <dbReference type="ARBA" id="ARBA00001947"/>
    </source>
</evidence>
<dbReference type="CDD" id="cd00519">
    <property type="entry name" value="Lipase_3"/>
    <property type="match status" value="1"/>
</dbReference>
<feature type="region of interest" description="Disordered" evidence="11">
    <location>
        <begin position="1132"/>
        <end position="1176"/>
    </location>
</feature>
<dbReference type="GO" id="GO:0006094">
    <property type="term" value="P:gluconeogenesis"/>
    <property type="evidence" value="ECO:0007669"/>
    <property type="project" value="TreeGrafter"/>
</dbReference>
<dbReference type="InterPro" id="IPR002921">
    <property type="entry name" value="Fungal_lipase-type"/>
</dbReference>
<proteinExistence type="inferred from homology"/>
<evidence type="ECO:0000256" key="11">
    <source>
        <dbReference type="SAM" id="MobiDB-lite"/>
    </source>
</evidence>
<dbReference type="SUPFAM" id="SSF49562">
    <property type="entry name" value="C2 domain (Calcium/lipid-binding domain, CaLB)"/>
    <property type="match status" value="1"/>
</dbReference>
<dbReference type="PROSITE" id="PS00602">
    <property type="entry name" value="ALDOLASE_CLASS_II_1"/>
    <property type="match status" value="1"/>
</dbReference>
<dbReference type="InterPro" id="IPR006411">
    <property type="entry name" value="Fruct_bisP_bact"/>
</dbReference>
<dbReference type="CDD" id="cd00030">
    <property type="entry name" value="C2"/>
    <property type="match status" value="1"/>
</dbReference>
<keyword evidence="8" id="KW-0862">Zinc</keyword>
<feature type="compositionally biased region" description="Low complexity" evidence="11">
    <location>
        <begin position="1133"/>
        <end position="1153"/>
    </location>
</feature>
<dbReference type="NCBIfam" id="NF006628">
    <property type="entry name" value="PRK09197.1"/>
    <property type="match status" value="1"/>
</dbReference>
<keyword evidence="9" id="KW-0324">Glycolysis</keyword>
<evidence type="ECO:0000313" key="14">
    <source>
        <dbReference type="Proteomes" id="UP000716291"/>
    </source>
</evidence>
<dbReference type="CDD" id="cd00946">
    <property type="entry name" value="FBP_aldolase_IIA"/>
    <property type="match status" value="1"/>
</dbReference>
<dbReference type="GO" id="GO:0005829">
    <property type="term" value="C:cytosol"/>
    <property type="evidence" value="ECO:0007669"/>
    <property type="project" value="TreeGrafter"/>
</dbReference>
<dbReference type="GO" id="GO:0006096">
    <property type="term" value="P:glycolytic process"/>
    <property type="evidence" value="ECO:0007669"/>
    <property type="project" value="UniProtKB-KW"/>
</dbReference>
<keyword evidence="10" id="KW-0456">Lyase</keyword>
<name>A0A9P7BXV5_RHIOR</name>
<evidence type="ECO:0000259" key="12">
    <source>
        <dbReference type="PROSITE" id="PS50004"/>
    </source>
</evidence>
<evidence type="ECO:0000256" key="1">
    <source>
        <dbReference type="ARBA" id="ARBA00000441"/>
    </source>
</evidence>
<dbReference type="PANTHER" id="PTHR30559">
    <property type="entry name" value="FRUCTOSE-BISPHOSPHATE ALDOLASE CLASS 2"/>
    <property type="match status" value="1"/>
</dbReference>
<keyword evidence="7" id="KW-0479">Metal-binding</keyword>
<dbReference type="InterPro" id="IPR035892">
    <property type="entry name" value="C2_domain_sf"/>
</dbReference>